<reference evidence="2 3" key="1">
    <citation type="submission" date="2019-03" db="EMBL/GenBank/DDBJ databases">
        <title>Metabolic reconstructions from genomes of highly enriched 'Candidatus Accumulibacter' and 'Candidatus Competibacter' bioreactor populations.</title>
        <authorList>
            <person name="Annavajhala M.K."/>
            <person name="Welles L."/>
            <person name="Abbas B."/>
            <person name="Sorokin D."/>
            <person name="Park H."/>
            <person name="Van Loosdrecht M."/>
            <person name="Chandran K."/>
        </authorList>
    </citation>
    <scope>NUCLEOTIDE SEQUENCE [LARGE SCALE GENOMIC DNA]</scope>
    <source>
        <strain evidence="2 3">SBR_G</strain>
    </source>
</reference>
<accession>A0ABX1TTI5</accession>
<dbReference type="SUPFAM" id="SSF52540">
    <property type="entry name" value="P-loop containing nucleoside triphosphate hydrolases"/>
    <property type="match status" value="1"/>
</dbReference>
<dbReference type="RefSeq" id="WP_169250556.1">
    <property type="nucleotide sequence ID" value="NZ_SPMZ01000084.1"/>
</dbReference>
<evidence type="ECO:0000259" key="1">
    <source>
        <dbReference type="Pfam" id="PF13614"/>
    </source>
</evidence>
<dbReference type="InterPro" id="IPR025669">
    <property type="entry name" value="AAA_dom"/>
</dbReference>
<organism evidence="2 3">
    <name type="scientific">Candidatus Competibacter phosphatis</name>
    <dbReference type="NCBI Taxonomy" id="221280"/>
    <lineage>
        <taxon>Bacteria</taxon>
        <taxon>Pseudomonadati</taxon>
        <taxon>Pseudomonadota</taxon>
        <taxon>Gammaproteobacteria</taxon>
        <taxon>Candidatus Competibacteraceae</taxon>
        <taxon>Candidatus Competibacter</taxon>
    </lineage>
</organism>
<dbReference type="EMBL" id="SPMZ01000084">
    <property type="protein sequence ID" value="NMQ21285.1"/>
    <property type="molecule type" value="Genomic_DNA"/>
</dbReference>
<name>A0ABX1TTI5_9GAMM</name>
<dbReference type="PANTHER" id="PTHR13696:SF52">
    <property type="entry name" value="PARA FAMILY PROTEIN CT_582"/>
    <property type="match status" value="1"/>
</dbReference>
<dbReference type="CDD" id="cd02042">
    <property type="entry name" value="ParAB_family"/>
    <property type="match status" value="1"/>
</dbReference>
<protein>
    <recommendedName>
        <fullName evidence="1">AAA domain-containing protein</fullName>
    </recommendedName>
</protein>
<evidence type="ECO:0000313" key="3">
    <source>
        <dbReference type="Proteomes" id="UP000760480"/>
    </source>
</evidence>
<dbReference type="PANTHER" id="PTHR13696">
    <property type="entry name" value="P-LOOP CONTAINING NUCLEOSIDE TRIPHOSPHATE HYDROLASE"/>
    <property type="match status" value="1"/>
</dbReference>
<gene>
    <name evidence="2" type="ORF">E4P82_20020</name>
</gene>
<sequence length="400" mass="44357">MIDHLDRICDAAAGRGEQIQRKILEHLGHGHQQKTLPDFTIQRAAELLGVSISRIRALEGSERFPPPRARQAGAIQQRIYNYNEVNRLRELLGERPTRPKTAPPLNITFSNLKGGVAKTTHAIHCAQYLAVRGHRVLLVDADPQATATGAFGILPDIDLGEDDDLSGVILGTPEAIDGIVRKTCWDNLDLIPASLSLQRVDLLIAREPAATTQQLGSPLLRLRRGLGRLVDRYDVIVVDTPPALGMLSLNAIAAANLLIIPIEPHMYSLGSSVQYFRILRDVIRRHRDSIGVQRINMLLTRVDEQSPETQGVIKLLASAYGGMCLTNHMPLSRELQRVATDHLGLYEIEQPRGARETFTRAVQAMDRVNADIFSQIRSLWDLHPDAPAVTDRPSMLDDML</sequence>
<dbReference type="Gene3D" id="3.40.50.300">
    <property type="entry name" value="P-loop containing nucleotide triphosphate hydrolases"/>
    <property type="match status" value="1"/>
</dbReference>
<proteinExistence type="predicted"/>
<comment type="caution">
    <text evidence="2">The sequence shown here is derived from an EMBL/GenBank/DDBJ whole genome shotgun (WGS) entry which is preliminary data.</text>
</comment>
<dbReference type="InterPro" id="IPR027417">
    <property type="entry name" value="P-loop_NTPase"/>
</dbReference>
<dbReference type="InterPro" id="IPR050678">
    <property type="entry name" value="DNA_Partitioning_ATPase"/>
</dbReference>
<keyword evidence="3" id="KW-1185">Reference proteome</keyword>
<feature type="domain" description="AAA" evidence="1">
    <location>
        <begin position="107"/>
        <end position="289"/>
    </location>
</feature>
<dbReference type="Pfam" id="PF13614">
    <property type="entry name" value="AAA_31"/>
    <property type="match status" value="1"/>
</dbReference>
<evidence type="ECO:0000313" key="2">
    <source>
        <dbReference type="EMBL" id="NMQ21285.1"/>
    </source>
</evidence>
<dbReference type="Proteomes" id="UP000760480">
    <property type="component" value="Unassembled WGS sequence"/>
</dbReference>
<dbReference type="Gene3D" id="1.10.1660.10">
    <property type="match status" value="1"/>
</dbReference>